<keyword evidence="2" id="KW-1185">Reference proteome</keyword>
<sequence length="42" mass="4627">MALCDRLEASLTTAADTRRRLLDALLAEALAPDEDRLREAAE</sequence>
<dbReference type="AlphaFoldDB" id="A0A1I2X7F6"/>
<name>A0A1I2X7F6_9HYPH</name>
<evidence type="ECO:0000313" key="2">
    <source>
        <dbReference type="Proteomes" id="UP000199229"/>
    </source>
</evidence>
<proteinExistence type="predicted"/>
<dbReference type="EMBL" id="FOPM01000034">
    <property type="protein sequence ID" value="SFH09464.1"/>
    <property type="molecule type" value="Genomic_DNA"/>
</dbReference>
<gene>
    <name evidence="1" type="ORF">SAMN05192565_13414</name>
</gene>
<protein>
    <submittedName>
        <fullName evidence="1">Type I restriction enzyme, S subunit</fullName>
    </submittedName>
</protein>
<accession>A0A1I2X7F6</accession>
<dbReference type="STRING" id="582675.SAMN05192565_13414"/>
<evidence type="ECO:0000313" key="1">
    <source>
        <dbReference type="EMBL" id="SFH09464.1"/>
    </source>
</evidence>
<reference evidence="2" key="1">
    <citation type="submission" date="2016-10" db="EMBL/GenBank/DDBJ databases">
        <authorList>
            <person name="Varghese N."/>
            <person name="Submissions S."/>
        </authorList>
    </citation>
    <scope>NUCLEOTIDE SEQUENCE [LARGE SCALE GENOMIC DNA]</scope>
    <source>
        <strain evidence="2">Gh-105</strain>
    </source>
</reference>
<organism evidence="1 2">
    <name type="scientific">Methylobacterium gossipiicola</name>
    <dbReference type="NCBI Taxonomy" id="582675"/>
    <lineage>
        <taxon>Bacteria</taxon>
        <taxon>Pseudomonadati</taxon>
        <taxon>Pseudomonadota</taxon>
        <taxon>Alphaproteobacteria</taxon>
        <taxon>Hyphomicrobiales</taxon>
        <taxon>Methylobacteriaceae</taxon>
        <taxon>Methylobacterium</taxon>
    </lineage>
</organism>
<dbReference type="Proteomes" id="UP000199229">
    <property type="component" value="Unassembled WGS sequence"/>
</dbReference>